<dbReference type="AlphaFoldDB" id="A0A8T1T7A6"/>
<reference evidence="1 2" key="1">
    <citation type="journal article" date="2020" name="G3 (Bethesda)">
        <title>Draft Genome of the Common Snapping Turtle, Chelydra serpentina, a Model for Phenotypic Plasticity in Reptiles.</title>
        <authorList>
            <person name="Das D."/>
            <person name="Singh S.K."/>
            <person name="Bierstedt J."/>
            <person name="Erickson A."/>
            <person name="Galli G.L.J."/>
            <person name="Crossley D.A. 2nd"/>
            <person name="Rhen T."/>
        </authorList>
    </citation>
    <scope>NUCLEOTIDE SEQUENCE [LARGE SCALE GENOMIC DNA]</scope>
    <source>
        <strain evidence="1">KW</strain>
    </source>
</reference>
<evidence type="ECO:0000313" key="1">
    <source>
        <dbReference type="EMBL" id="KAG6936675.1"/>
    </source>
</evidence>
<accession>A0A8T1T7A6</accession>
<keyword evidence="2" id="KW-1185">Reference proteome</keyword>
<protein>
    <submittedName>
        <fullName evidence="1">Uncharacterized protein</fullName>
    </submittedName>
</protein>
<proteinExistence type="predicted"/>
<feature type="non-terminal residue" evidence="1">
    <location>
        <position position="1"/>
    </location>
</feature>
<organism evidence="1 2">
    <name type="scientific">Chelydra serpentina</name>
    <name type="common">Snapping turtle</name>
    <name type="synonym">Testudo serpentina</name>
    <dbReference type="NCBI Taxonomy" id="8475"/>
    <lineage>
        <taxon>Eukaryota</taxon>
        <taxon>Metazoa</taxon>
        <taxon>Chordata</taxon>
        <taxon>Craniata</taxon>
        <taxon>Vertebrata</taxon>
        <taxon>Euteleostomi</taxon>
        <taxon>Archelosauria</taxon>
        <taxon>Testudinata</taxon>
        <taxon>Testudines</taxon>
        <taxon>Cryptodira</taxon>
        <taxon>Durocryptodira</taxon>
        <taxon>Americhelydia</taxon>
        <taxon>Chelydroidea</taxon>
        <taxon>Chelydridae</taxon>
        <taxon>Chelydra</taxon>
    </lineage>
</organism>
<sequence length="114" mass="12995">DNWHDWNVTITGCKLFRKTGEGTFYTEGIITCFQVIDNSEPQDLECTWVNVLMYKVQGGVLVGICCRPLNHSREQNELFLQQRSLIAGKKNCVVMGDFSWETYTGGFNQTSVSF</sequence>
<evidence type="ECO:0000313" key="2">
    <source>
        <dbReference type="Proteomes" id="UP000765507"/>
    </source>
</evidence>
<dbReference type="Proteomes" id="UP000765507">
    <property type="component" value="Unassembled WGS sequence"/>
</dbReference>
<dbReference type="EMBL" id="JAHGAV010000031">
    <property type="protein sequence ID" value="KAG6936675.1"/>
    <property type="molecule type" value="Genomic_DNA"/>
</dbReference>
<comment type="caution">
    <text evidence="1">The sequence shown here is derived from an EMBL/GenBank/DDBJ whole genome shotgun (WGS) entry which is preliminary data.</text>
</comment>
<gene>
    <name evidence="1" type="ORF">G0U57_012060</name>
</gene>
<name>A0A8T1T7A6_CHESE</name>